<dbReference type="InterPro" id="IPR002018">
    <property type="entry name" value="CarbesteraseB"/>
</dbReference>
<dbReference type="Gene3D" id="3.40.50.1820">
    <property type="entry name" value="alpha/beta hydrolase"/>
    <property type="match status" value="1"/>
</dbReference>
<dbReference type="RefSeq" id="WP_377509675.1">
    <property type="nucleotide sequence ID" value="NZ_JBHSQS010000006.1"/>
</dbReference>
<name>A0ABW1H664_9ACTN</name>
<dbReference type="InterPro" id="IPR029058">
    <property type="entry name" value="AB_hydrolase_fold"/>
</dbReference>
<organism evidence="4 5">
    <name type="scientific">Micromonospora vulcania</name>
    <dbReference type="NCBI Taxonomy" id="1441873"/>
    <lineage>
        <taxon>Bacteria</taxon>
        <taxon>Bacillati</taxon>
        <taxon>Actinomycetota</taxon>
        <taxon>Actinomycetes</taxon>
        <taxon>Micromonosporales</taxon>
        <taxon>Micromonosporaceae</taxon>
        <taxon>Micromonospora</taxon>
    </lineage>
</organism>
<gene>
    <name evidence="4" type="ORF">ACFQGL_11415</name>
</gene>
<keyword evidence="5" id="KW-1185">Reference proteome</keyword>
<sequence>MPSESVTEAEVVGTGGRGGPGASAEEDVLVAVRGGTLRGRRAAGLTVLRGVRYATAERFGTPQPEQPWPGIRDAREHGDVSPQPPTRSVAAAGWSEVGVQSEDCLNLTIVTPAADRARRPVVVWLHGGSYRSGAGSWDRYRTDRLAREGNVVVVSVTYRLGALGYLRAPGISPGNLGLLDQIEALRWVRENAADLGGDPENVTVVGQSSGAHSVTCLLGVEQARPLFRRVVLQSPPLGLGLGSEVAAARVAQRFLARLGGDPLRASLAEVVEAQQLAARDVAGRGFGFAPAYGPVPGVHPLPDVPGWRAAWRSGAQDLEVVLGTTHREIAYFLADGPISRRVPLVGRAVENGVIDMATRTVFSRPTLRFGRQLARAGARVFAYRIDGPTSTSPYRACHCSDLPLLFGDEADWAQAPMLHGQTWAEVAERGAAVRSAWLSFATNGAQALTAQGWAPYDGRGGQIRHFG</sequence>
<dbReference type="Proteomes" id="UP001596226">
    <property type="component" value="Unassembled WGS sequence"/>
</dbReference>
<dbReference type="Pfam" id="PF00135">
    <property type="entry name" value="COesterase"/>
    <property type="match status" value="1"/>
</dbReference>
<feature type="compositionally biased region" description="Low complexity" evidence="2">
    <location>
        <begin position="1"/>
        <end position="12"/>
    </location>
</feature>
<dbReference type="InterPro" id="IPR050654">
    <property type="entry name" value="AChE-related_enzymes"/>
</dbReference>
<reference evidence="5" key="1">
    <citation type="journal article" date="2019" name="Int. J. Syst. Evol. Microbiol.">
        <title>The Global Catalogue of Microorganisms (GCM) 10K type strain sequencing project: providing services to taxonomists for standard genome sequencing and annotation.</title>
        <authorList>
            <consortium name="The Broad Institute Genomics Platform"/>
            <consortium name="The Broad Institute Genome Sequencing Center for Infectious Disease"/>
            <person name="Wu L."/>
            <person name="Ma J."/>
        </authorList>
    </citation>
    <scope>NUCLEOTIDE SEQUENCE [LARGE SCALE GENOMIC DNA]</scope>
    <source>
        <strain evidence="5">CGMCC 4.7144</strain>
    </source>
</reference>
<protein>
    <submittedName>
        <fullName evidence="4">Carboxylesterase family protein</fullName>
    </submittedName>
</protein>
<proteinExistence type="predicted"/>
<evidence type="ECO:0000313" key="5">
    <source>
        <dbReference type="Proteomes" id="UP001596226"/>
    </source>
</evidence>
<keyword evidence="1" id="KW-0378">Hydrolase</keyword>
<accession>A0ABW1H664</accession>
<evidence type="ECO:0000256" key="2">
    <source>
        <dbReference type="SAM" id="MobiDB-lite"/>
    </source>
</evidence>
<evidence type="ECO:0000259" key="3">
    <source>
        <dbReference type="Pfam" id="PF00135"/>
    </source>
</evidence>
<dbReference type="SUPFAM" id="SSF53474">
    <property type="entry name" value="alpha/beta-Hydrolases"/>
    <property type="match status" value="1"/>
</dbReference>
<feature type="domain" description="Carboxylesterase type B" evidence="3">
    <location>
        <begin position="29"/>
        <end position="335"/>
    </location>
</feature>
<dbReference type="PANTHER" id="PTHR43918:SF4">
    <property type="entry name" value="CARBOXYLIC ESTER HYDROLASE"/>
    <property type="match status" value="1"/>
</dbReference>
<evidence type="ECO:0000313" key="4">
    <source>
        <dbReference type="EMBL" id="MFC5923949.1"/>
    </source>
</evidence>
<feature type="region of interest" description="Disordered" evidence="2">
    <location>
        <begin position="1"/>
        <end position="25"/>
    </location>
</feature>
<comment type="caution">
    <text evidence="4">The sequence shown here is derived from an EMBL/GenBank/DDBJ whole genome shotgun (WGS) entry which is preliminary data.</text>
</comment>
<evidence type="ECO:0000256" key="1">
    <source>
        <dbReference type="ARBA" id="ARBA00022801"/>
    </source>
</evidence>
<dbReference type="PANTHER" id="PTHR43918">
    <property type="entry name" value="ACETYLCHOLINESTERASE"/>
    <property type="match status" value="1"/>
</dbReference>
<dbReference type="EMBL" id="JBHSQS010000006">
    <property type="protein sequence ID" value="MFC5923949.1"/>
    <property type="molecule type" value="Genomic_DNA"/>
</dbReference>